<reference evidence="7 8" key="1">
    <citation type="submission" date="2024-03" db="EMBL/GenBank/DDBJ databases">
        <title>Genome-scale model development and genomic sequencing of the oleaginous clade Lipomyces.</title>
        <authorList>
            <consortium name="Lawrence Berkeley National Laboratory"/>
            <person name="Czajka J.J."/>
            <person name="Han Y."/>
            <person name="Kim J."/>
            <person name="Mondo S.J."/>
            <person name="Hofstad B.A."/>
            <person name="Robles A."/>
            <person name="Haridas S."/>
            <person name="Riley R."/>
            <person name="LaButti K."/>
            <person name="Pangilinan J."/>
            <person name="Andreopoulos W."/>
            <person name="Lipzen A."/>
            <person name="Yan J."/>
            <person name="Wang M."/>
            <person name="Ng V."/>
            <person name="Grigoriev I.V."/>
            <person name="Spatafora J.W."/>
            <person name="Magnuson J.K."/>
            <person name="Baker S.E."/>
            <person name="Pomraning K.R."/>
        </authorList>
    </citation>
    <scope>NUCLEOTIDE SEQUENCE [LARGE SCALE GENOMIC DNA]</scope>
    <source>
        <strain evidence="7 8">Phaff 52-87</strain>
    </source>
</reference>
<feature type="domain" description="Helicase ATP-binding" evidence="5">
    <location>
        <begin position="543"/>
        <end position="711"/>
    </location>
</feature>
<feature type="region of interest" description="Disordered" evidence="4">
    <location>
        <begin position="423"/>
        <end position="444"/>
    </location>
</feature>
<evidence type="ECO:0000259" key="5">
    <source>
        <dbReference type="PROSITE" id="PS51192"/>
    </source>
</evidence>
<dbReference type="SMART" id="SM00490">
    <property type="entry name" value="HELICc"/>
    <property type="match status" value="1"/>
</dbReference>
<dbReference type="RefSeq" id="XP_064770194.1">
    <property type="nucleotide sequence ID" value="XM_064914793.1"/>
</dbReference>
<keyword evidence="1" id="KW-0547">Nucleotide-binding</keyword>
<gene>
    <name evidence="7" type="ORF">BZA70DRAFT_305671</name>
</gene>
<accession>A0ABR1FBD5</accession>
<feature type="compositionally biased region" description="Acidic residues" evidence="4">
    <location>
        <begin position="345"/>
        <end position="371"/>
    </location>
</feature>
<keyword evidence="2" id="KW-0378">Hydrolase</keyword>
<feature type="region of interest" description="Disordered" evidence="4">
    <location>
        <begin position="335"/>
        <end position="371"/>
    </location>
</feature>
<dbReference type="CDD" id="cd17998">
    <property type="entry name" value="DEXHc_SMARCAD1"/>
    <property type="match status" value="1"/>
</dbReference>
<dbReference type="Gene3D" id="3.40.50.300">
    <property type="entry name" value="P-loop containing nucleotide triphosphate hydrolases"/>
    <property type="match status" value="1"/>
</dbReference>
<dbReference type="CDD" id="cd18793">
    <property type="entry name" value="SF2_C_SNF"/>
    <property type="match status" value="1"/>
</dbReference>
<feature type="compositionally biased region" description="Low complexity" evidence="4">
    <location>
        <begin position="124"/>
        <end position="143"/>
    </location>
</feature>
<evidence type="ECO:0000256" key="1">
    <source>
        <dbReference type="ARBA" id="ARBA00022741"/>
    </source>
</evidence>
<dbReference type="EMBL" id="JBBJBU010000001">
    <property type="protein sequence ID" value="KAK7207161.1"/>
    <property type="molecule type" value="Genomic_DNA"/>
</dbReference>
<organism evidence="7 8">
    <name type="scientific">Myxozyma melibiosi</name>
    <dbReference type="NCBI Taxonomy" id="54550"/>
    <lineage>
        <taxon>Eukaryota</taxon>
        <taxon>Fungi</taxon>
        <taxon>Dikarya</taxon>
        <taxon>Ascomycota</taxon>
        <taxon>Saccharomycotina</taxon>
        <taxon>Lipomycetes</taxon>
        <taxon>Lipomycetales</taxon>
        <taxon>Lipomycetaceae</taxon>
        <taxon>Myxozyma</taxon>
    </lineage>
</organism>
<dbReference type="GO" id="GO:0004386">
    <property type="term" value="F:helicase activity"/>
    <property type="evidence" value="ECO:0007669"/>
    <property type="project" value="UniProtKB-KW"/>
</dbReference>
<dbReference type="Proteomes" id="UP001498771">
    <property type="component" value="Unassembled WGS sequence"/>
</dbReference>
<feature type="compositionally biased region" description="Low complexity" evidence="4">
    <location>
        <begin position="61"/>
        <end position="90"/>
    </location>
</feature>
<dbReference type="InterPro" id="IPR038718">
    <property type="entry name" value="SNF2-like_sf"/>
</dbReference>
<dbReference type="Pfam" id="PF00271">
    <property type="entry name" value="Helicase_C"/>
    <property type="match status" value="1"/>
</dbReference>
<evidence type="ECO:0000256" key="2">
    <source>
        <dbReference type="ARBA" id="ARBA00022801"/>
    </source>
</evidence>
<sequence>MSDHLEPFNKRRKTDASQPPSSSSAISPATSTSTSRSSSASSVSIGATTQSLNGNGHKLMRPSARAAPPSSSSAAAASSSLARPRSRPVANESFYGSIVNGSNSRSDSPKPNGAVSSPFPMLFSRSSSGPANNHSSNNSSAAAQHNEQVSPRTKMRNLAAKFRADSTSSSLSQPPPSSLSSNGVKKGQAIKKVAAAAPANGVQRGPAPARPVAIDLDTPEQLTADERRTIVRLQEVFPSFASSALVSAVRLKHNFDDAAEWLAQQDELGVADIMTVSPSSASKAIELSPVATSKRDITKPRRSIREKFGAAKMIELSSDVDLDEDELEVTRVVKKPSASRRALTPDDEEDEEPLADSDDDSDAEGNQDVDDTSAVEEKLLSIFNNGSAKVIIDVACCPEDVAERIVEERPYSSLDQVRVVDLIEPVDPDAPPKKKSRRPKRTVGDKAVDTALETLSGYDAVDSLIHKCEQLGETVSKAIKKWGVDVRGSNGELEIVDIVDEEDGDEAKPKVQPGGGYFSEQPSILADDVQLKSYQQVGINWLSLLYNKKLSCILADEMGLGKTCQVIAFISHLKEIGVNGPHLVVVPSSTLENWLREFQRFSPTLVVEPYYGTQKERGELRAVLSDKETEFDVIVTTYNLATGSALDCSFLRSFRFSTCIYDEGHLLKNSESERYQKLMRLKSEFRLLLTGTPLQNNLQELISLLAFILPNLFKERKEELAGIFKHKAKTTTDSTDANNLALLSAQRISRAKTMMTPFVLRRKKDQVLKHLPRKNHVVEYCELSAEQKEIYESEVEASRRVIEAREAGQVLTKADRSSSNVLMRLRKAAVHPLLFRKYYDSATLRKMAKEIMKEERYYDANLEYIYEDMEVMSDFELHRLCLKFKSINKYRLQDDEWMNSGKVRKLQELLVPMKAKGDRILIFSQFTQTLDILEEVLSSLEMTFLRLDGQTSVEVRQDLIDKFYAEEDITCFLLSTKAGGFGINLACANVVVIFDMSFNPHDDKQAEDRAHRVGQTREVQVVRLVSKGTIEEAILQLANTKLALDASVSAGGEGGEEEEKNAELVAEMIFKKE</sequence>
<feature type="region of interest" description="Disordered" evidence="4">
    <location>
        <begin position="1"/>
        <end position="220"/>
    </location>
</feature>
<proteinExistence type="predicted"/>
<feature type="compositionally biased region" description="Low complexity" evidence="4">
    <location>
        <begin position="16"/>
        <end position="49"/>
    </location>
</feature>
<dbReference type="SMART" id="SM00487">
    <property type="entry name" value="DEXDc"/>
    <property type="match status" value="1"/>
</dbReference>
<protein>
    <submittedName>
        <fullName evidence="7">SNF2 family helicase/ATPase</fullName>
    </submittedName>
</protein>
<evidence type="ECO:0000256" key="3">
    <source>
        <dbReference type="ARBA" id="ARBA00022840"/>
    </source>
</evidence>
<dbReference type="PROSITE" id="PS51192">
    <property type="entry name" value="HELICASE_ATP_BIND_1"/>
    <property type="match status" value="1"/>
</dbReference>
<dbReference type="Pfam" id="PF00176">
    <property type="entry name" value="SNF2-rel_dom"/>
    <property type="match status" value="1"/>
</dbReference>
<comment type="caution">
    <text evidence="7">The sequence shown here is derived from an EMBL/GenBank/DDBJ whole genome shotgun (WGS) entry which is preliminary data.</text>
</comment>
<dbReference type="InterPro" id="IPR014001">
    <property type="entry name" value="Helicase_ATP-bd"/>
</dbReference>
<feature type="domain" description="Helicase C-terminal" evidence="6">
    <location>
        <begin position="905"/>
        <end position="1063"/>
    </location>
</feature>
<evidence type="ECO:0000313" key="8">
    <source>
        <dbReference type="Proteomes" id="UP001498771"/>
    </source>
</evidence>
<dbReference type="InterPro" id="IPR049730">
    <property type="entry name" value="SNF2/RAD54-like_C"/>
</dbReference>
<dbReference type="PANTHER" id="PTHR10799">
    <property type="entry name" value="SNF2/RAD54 HELICASE FAMILY"/>
    <property type="match status" value="1"/>
</dbReference>
<keyword evidence="3" id="KW-0067">ATP-binding</keyword>
<dbReference type="InterPro" id="IPR027417">
    <property type="entry name" value="P-loop_NTPase"/>
</dbReference>
<keyword evidence="8" id="KW-1185">Reference proteome</keyword>
<evidence type="ECO:0000313" key="7">
    <source>
        <dbReference type="EMBL" id="KAK7207161.1"/>
    </source>
</evidence>
<dbReference type="Gene3D" id="3.40.50.10810">
    <property type="entry name" value="Tandem AAA-ATPase domain"/>
    <property type="match status" value="1"/>
</dbReference>
<keyword evidence="7" id="KW-0347">Helicase</keyword>
<evidence type="ECO:0000256" key="4">
    <source>
        <dbReference type="SAM" id="MobiDB-lite"/>
    </source>
</evidence>
<dbReference type="SUPFAM" id="SSF52540">
    <property type="entry name" value="P-loop containing nucleoside triphosphate hydrolases"/>
    <property type="match status" value="2"/>
</dbReference>
<dbReference type="InterPro" id="IPR000330">
    <property type="entry name" value="SNF2_N"/>
</dbReference>
<dbReference type="GeneID" id="90040305"/>
<name>A0ABR1FBD5_9ASCO</name>
<dbReference type="InterPro" id="IPR001650">
    <property type="entry name" value="Helicase_C-like"/>
</dbReference>
<feature type="compositionally biased region" description="Low complexity" evidence="4">
    <location>
        <begin position="166"/>
        <end position="202"/>
    </location>
</feature>
<dbReference type="PROSITE" id="PS51194">
    <property type="entry name" value="HELICASE_CTER"/>
    <property type="match status" value="1"/>
</dbReference>
<evidence type="ECO:0000259" key="6">
    <source>
        <dbReference type="PROSITE" id="PS51194"/>
    </source>
</evidence>